<gene>
    <name evidence="1" type="ORF">BACI348_50093</name>
</gene>
<evidence type="ECO:0000313" key="1">
    <source>
        <dbReference type="EMBL" id="VXC03336.1"/>
    </source>
</evidence>
<sequence length="77" mass="8396">MSEVLWETAAVNRLGVKRIGFVGSVIVGLNGIVKGDEVKCNEKQYTVVMTSRLGHIGLSETGKLPYTLTVYPNEVTK</sequence>
<evidence type="ECO:0000313" key="2">
    <source>
        <dbReference type="Proteomes" id="UP000433089"/>
    </source>
</evidence>
<dbReference type="Proteomes" id="UP000433089">
    <property type="component" value="Unassembled WGS sequence"/>
</dbReference>
<proteinExistence type="predicted"/>
<protein>
    <submittedName>
        <fullName evidence="1">Uncharacterized protein</fullName>
    </submittedName>
</protein>
<dbReference type="EMBL" id="CABWLH010000010">
    <property type="protein sequence ID" value="VXC03336.1"/>
    <property type="molecule type" value="Genomic_DNA"/>
</dbReference>
<dbReference type="AlphaFoldDB" id="A0A653VP89"/>
<name>A0A653VP89_BACAB</name>
<organism evidence="1 2">
    <name type="scientific">Bacillus altitudinis</name>
    <dbReference type="NCBI Taxonomy" id="293387"/>
    <lineage>
        <taxon>Bacteria</taxon>
        <taxon>Bacillati</taxon>
        <taxon>Bacillota</taxon>
        <taxon>Bacilli</taxon>
        <taxon>Bacillales</taxon>
        <taxon>Bacillaceae</taxon>
        <taxon>Bacillus</taxon>
    </lineage>
</organism>
<accession>A0A653VP89</accession>
<reference evidence="1 2" key="1">
    <citation type="submission" date="2019-10" db="EMBL/GenBank/DDBJ databases">
        <authorList>
            <person name="Karimi E."/>
        </authorList>
    </citation>
    <scope>NUCLEOTIDE SEQUENCE [LARGE SCALE GENOMIC DNA]</scope>
    <source>
        <strain evidence="1">Bacillus sp. 348</strain>
    </source>
</reference>